<keyword evidence="8" id="KW-0961">Cell wall biogenesis/degradation</keyword>
<evidence type="ECO:0000256" key="10">
    <source>
        <dbReference type="SAM" id="Phobius"/>
    </source>
</evidence>
<protein>
    <recommendedName>
        <fullName evidence="11">GH16 domain-containing protein</fullName>
    </recommendedName>
</protein>
<dbReference type="GO" id="GO:0031505">
    <property type="term" value="P:fungal-type cell wall organization"/>
    <property type="evidence" value="ECO:0007669"/>
    <property type="project" value="TreeGrafter"/>
</dbReference>
<evidence type="ECO:0000256" key="8">
    <source>
        <dbReference type="ARBA" id="ARBA00023316"/>
    </source>
</evidence>
<evidence type="ECO:0000256" key="9">
    <source>
        <dbReference type="SAM" id="MobiDB-lite"/>
    </source>
</evidence>
<comment type="subcellular location">
    <subcellularLocation>
        <location evidence="1">Membrane</location>
        <topology evidence="1">Single-pass type II membrane protein</topology>
    </subcellularLocation>
</comment>
<dbReference type="GO" id="GO:0006078">
    <property type="term" value="P:(1-&gt;6)-beta-D-glucan biosynthetic process"/>
    <property type="evidence" value="ECO:0007669"/>
    <property type="project" value="TreeGrafter"/>
</dbReference>
<dbReference type="Proteomes" id="UP000297229">
    <property type="component" value="Unassembled WGS sequence"/>
</dbReference>
<keyword evidence="4" id="KW-0735">Signal-anchor</keyword>
<keyword evidence="7" id="KW-0325">Glycoprotein</keyword>
<dbReference type="STRING" id="278938.A0A4Z1JVJ7"/>
<dbReference type="SUPFAM" id="SSF49899">
    <property type="entry name" value="Concanavalin A-like lectins/glucanases"/>
    <property type="match status" value="1"/>
</dbReference>
<dbReference type="PROSITE" id="PS51762">
    <property type="entry name" value="GH16_2"/>
    <property type="match status" value="1"/>
</dbReference>
<dbReference type="PANTHER" id="PTHR31361:SF14">
    <property type="entry name" value="GH16 DOMAIN-CONTAINING PROTEIN"/>
    <property type="match status" value="1"/>
</dbReference>
<dbReference type="AlphaFoldDB" id="A0A4Z1JVJ7"/>
<dbReference type="PANTHER" id="PTHR31361">
    <property type="entry name" value="BETA-GLUCAN SYNTHESIS-ASSOCIATED PROTEIN KRE6-RELATED"/>
    <property type="match status" value="1"/>
</dbReference>
<evidence type="ECO:0000256" key="2">
    <source>
        <dbReference type="ARBA" id="ARBA00010962"/>
    </source>
</evidence>
<evidence type="ECO:0000256" key="4">
    <source>
        <dbReference type="ARBA" id="ARBA00022968"/>
    </source>
</evidence>
<dbReference type="CDD" id="cd02180">
    <property type="entry name" value="GH16_fungal_KRE6_glucanase"/>
    <property type="match status" value="1"/>
</dbReference>
<dbReference type="Gene3D" id="2.60.120.200">
    <property type="match status" value="1"/>
</dbReference>
<reference evidence="12 13" key="1">
    <citation type="submission" date="2017-12" db="EMBL/GenBank/DDBJ databases">
        <title>Comparative genomics of Botrytis spp.</title>
        <authorList>
            <person name="Valero-Jimenez C.A."/>
            <person name="Tapia P."/>
            <person name="Veloso J."/>
            <person name="Silva-Moreno E."/>
            <person name="Staats M."/>
            <person name="Valdes J.H."/>
            <person name="Van Kan J.A.L."/>
        </authorList>
    </citation>
    <scope>NUCLEOTIDE SEQUENCE [LARGE SCALE GENOMIC DNA]</scope>
    <source>
        <strain evidence="12 13">Be9601</strain>
    </source>
</reference>
<feature type="compositionally biased region" description="Pro residues" evidence="9">
    <location>
        <begin position="794"/>
        <end position="807"/>
    </location>
</feature>
<feature type="region of interest" description="Disordered" evidence="9">
    <location>
        <begin position="782"/>
        <end position="807"/>
    </location>
</feature>
<evidence type="ECO:0000313" key="12">
    <source>
        <dbReference type="EMBL" id="TGO77466.1"/>
    </source>
</evidence>
<dbReference type="InterPro" id="IPR013320">
    <property type="entry name" value="ConA-like_dom_sf"/>
</dbReference>
<keyword evidence="3 10" id="KW-0812">Transmembrane</keyword>
<keyword evidence="5 10" id="KW-1133">Transmembrane helix</keyword>
<feature type="compositionally biased region" description="Polar residues" evidence="9">
    <location>
        <begin position="40"/>
        <end position="52"/>
    </location>
</feature>
<proteinExistence type="inferred from homology"/>
<comment type="similarity">
    <text evidence="2">Belongs to the SKN1/KRE6 family.</text>
</comment>
<name>A0A4Z1JVJ7_9HELO</name>
<evidence type="ECO:0000256" key="3">
    <source>
        <dbReference type="ARBA" id="ARBA00022692"/>
    </source>
</evidence>
<evidence type="ECO:0000256" key="1">
    <source>
        <dbReference type="ARBA" id="ARBA00004606"/>
    </source>
</evidence>
<feature type="compositionally biased region" description="Low complexity" evidence="9">
    <location>
        <begin position="784"/>
        <end position="793"/>
    </location>
</feature>
<keyword evidence="13" id="KW-1185">Reference proteome</keyword>
<keyword evidence="6 10" id="KW-0472">Membrane</keyword>
<comment type="caution">
    <text evidence="12">The sequence shown here is derived from an EMBL/GenBank/DDBJ whole genome shotgun (WGS) entry which is preliminary data.</text>
</comment>
<evidence type="ECO:0000313" key="13">
    <source>
        <dbReference type="Proteomes" id="UP000297229"/>
    </source>
</evidence>
<dbReference type="EMBL" id="PQXM01000106">
    <property type="protein sequence ID" value="TGO77466.1"/>
    <property type="molecule type" value="Genomic_DNA"/>
</dbReference>
<feature type="compositionally biased region" description="Basic and acidic residues" evidence="9">
    <location>
        <begin position="180"/>
        <end position="189"/>
    </location>
</feature>
<organism evidence="12 13">
    <name type="scientific">Botrytis elliptica</name>
    <dbReference type="NCBI Taxonomy" id="278938"/>
    <lineage>
        <taxon>Eukaryota</taxon>
        <taxon>Fungi</taxon>
        <taxon>Dikarya</taxon>
        <taxon>Ascomycota</taxon>
        <taxon>Pezizomycotina</taxon>
        <taxon>Leotiomycetes</taxon>
        <taxon>Helotiales</taxon>
        <taxon>Sclerotiniaceae</taxon>
        <taxon>Botrytis</taxon>
    </lineage>
</organism>
<dbReference type="GO" id="GO:0015926">
    <property type="term" value="F:glucosidase activity"/>
    <property type="evidence" value="ECO:0007669"/>
    <property type="project" value="TreeGrafter"/>
</dbReference>
<dbReference type="InterPro" id="IPR005629">
    <property type="entry name" value="Skn1/Kre6/Sbg1"/>
</dbReference>
<feature type="region of interest" description="Disordered" evidence="9">
    <location>
        <begin position="40"/>
        <end position="205"/>
    </location>
</feature>
<dbReference type="Pfam" id="PF03935">
    <property type="entry name" value="SKN1_KRE6_Sbg1"/>
    <property type="match status" value="1"/>
</dbReference>
<gene>
    <name evidence="12" type="ORF">BELL_0107g00170</name>
</gene>
<feature type="compositionally biased region" description="Low complexity" evidence="9">
    <location>
        <begin position="90"/>
        <end position="101"/>
    </location>
</feature>
<evidence type="ECO:0000256" key="7">
    <source>
        <dbReference type="ARBA" id="ARBA00023180"/>
    </source>
</evidence>
<sequence length="807" mass="88417">MSPLRKVSPPAKVEMRNSQQPLMEMVQAGRSNVSLAININAGPSNSPSSTTDIVRPDSRRLSNTPPMERRASNLSMNRKSYLPVIPSPLNPSTSSTTVNSSDETKSGLMGGTISPAGSSSSGDLPLPTSTDSSGNTPNNGNTNKRGKGLSSPQQLLRRKSELAGIGLPIGDPSRTGTPKGLKDLGHDYSRYPNSRTPSSYGSELNAPRPLFISEASTSSDSLSSSIPRNPFRDSSAALIDNPEKWNYPDDRVAAFHPYFGGEKGFILYDDEIEDDDNLHMPNENDDRDFKPTFHEWMEKKSLINAIGGVFMVIGLLCVFILLPVLTFTTRVWGTGGGGGGNYVDYGPAWAHVNNRTYPLLRNVRTTLIDPDTPQASRTRKSTFNGETLNLVFSDEFNNNNRTFYPGDDPFWTAPNIWYGATQDMEWYDPVAVTTGGGTLQLRMDAFANHNLGYQSGMLNSWNQLCFKGGILEVSISLPGPSAVPGLWPGVWSMGNLGRPGYKATTEGVWPYTYNSCDYGITPNQSSPDGLSELPGQKLNSCTCKGQDHPTPGTGRGAPEIDVLEGSVDPNNRIGVVTQSFQVAPFDVFYRPNHAFLQIPNYNTTNMNSYCGGPFQQAISGTTLLNNDWYDGLQYQKYAFEYTPGVSSTGKIAWFVGDEQTFMMDGRAIGQNGNVAQRLVSEEPMSVILNLGISGAWSQILLGDLRFPTTMHVDYVRIYQREGMESVTCDPKGWETTEYIEKHPVAYRNANLTVCFFLSVFCFESPPLPPLSRSLSLFHPSTSLSTPQTTHSPPYTSPPYPPPYISPQ</sequence>
<feature type="transmembrane region" description="Helical" evidence="10">
    <location>
        <begin position="302"/>
        <end position="325"/>
    </location>
</feature>
<evidence type="ECO:0000259" key="11">
    <source>
        <dbReference type="PROSITE" id="PS51762"/>
    </source>
</evidence>
<evidence type="ECO:0000256" key="5">
    <source>
        <dbReference type="ARBA" id="ARBA00022989"/>
    </source>
</evidence>
<dbReference type="GO" id="GO:0005789">
    <property type="term" value="C:endoplasmic reticulum membrane"/>
    <property type="evidence" value="ECO:0007669"/>
    <property type="project" value="TreeGrafter"/>
</dbReference>
<feature type="domain" description="GH16" evidence="11">
    <location>
        <begin position="350"/>
        <end position="723"/>
    </location>
</feature>
<feature type="compositionally biased region" description="Polar residues" evidence="9">
    <location>
        <begin position="191"/>
        <end position="202"/>
    </location>
</feature>
<dbReference type="GO" id="GO:0005886">
    <property type="term" value="C:plasma membrane"/>
    <property type="evidence" value="ECO:0007669"/>
    <property type="project" value="TreeGrafter"/>
</dbReference>
<evidence type="ECO:0000256" key="6">
    <source>
        <dbReference type="ARBA" id="ARBA00023136"/>
    </source>
</evidence>
<accession>A0A4Z1JVJ7</accession>
<feature type="compositionally biased region" description="Low complexity" evidence="9">
    <location>
        <begin position="127"/>
        <end position="143"/>
    </location>
</feature>
<dbReference type="InterPro" id="IPR000757">
    <property type="entry name" value="Beta-glucanase-like"/>
</dbReference>